<feature type="transmembrane region" description="Helical" evidence="9">
    <location>
        <begin position="94"/>
        <end position="115"/>
    </location>
</feature>
<dbReference type="AlphaFoldDB" id="A0A9W4DTC0"/>
<evidence type="ECO:0000256" key="9">
    <source>
        <dbReference type="SAM" id="Phobius"/>
    </source>
</evidence>
<dbReference type="PANTHER" id="PTHR33908:SF3">
    <property type="entry name" value="UNDECAPRENYL PHOSPHATE-ALPHA-4-AMINO-4-DEOXY-L-ARABINOSE ARABINOSYL TRANSFERASE"/>
    <property type="match status" value="1"/>
</dbReference>
<feature type="transmembrane region" description="Helical" evidence="9">
    <location>
        <begin position="204"/>
        <end position="230"/>
    </location>
</feature>
<evidence type="ECO:0000256" key="5">
    <source>
        <dbReference type="ARBA" id="ARBA00022692"/>
    </source>
</evidence>
<accession>A0A9W4DTC0</accession>
<dbReference type="RefSeq" id="WP_251492209.1">
    <property type="nucleotide sequence ID" value="NZ_CAJSLV010000060.1"/>
</dbReference>
<dbReference type="GO" id="GO:0010041">
    <property type="term" value="P:response to iron(III) ion"/>
    <property type="evidence" value="ECO:0007669"/>
    <property type="project" value="TreeGrafter"/>
</dbReference>
<dbReference type="GO" id="GO:0016763">
    <property type="term" value="F:pentosyltransferase activity"/>
    <property type="evidence" value="ECO:0007669"/>
    <property type="project" value="TreeGrafter"/>
</dbReference>
<comment type="subcellular location">
    <subcellularLocation>
        <location evidence="1">Cell membrane</location>
        <topology evidence="1">Multi-pass membrane protein</topology>
    </subcellularLocation>
</comment>
<evidence type="ECO:0000313" key="11">
    <source>
        <dbReference type="EMBL" id="CAG6395200.1"/>
    </source>
</evidence>
<feature type="transmembrane region" description="Helical" evidence="9">
    <location>
        <begin position="174"/>
        <end position="192"/>
    </location>
</feature>
<keyword evidence="7 9" id="KW-0472">Membrane</keyword>
<feature type="transmembrane region" description="Helical" evidence="9">
    <location>
        <begin position="236"/>
        <end position="257"/>
    </location>
</feature>
<feature type="transmembrane region" description="Helical" evidence="9">
    <location>
        <begin position="307"/>
        <end position="327"/>
    </location>
</feature>
<evidence type="ECO:0000256" key="2">
    <source>
        <dbReference type="ARBA" id="ARBA00022475"/>
    </source>
</evidence>
<keyword evidence="3 11" id="KW-0328">Glycosyltransferase</keyword>
<feature type="domain" description="Glycosyltransferase RgtA/B/C/D-like" evidence="10">
    <location>
        <begin position="108"/>
        <end position="253"/>
    </location>
</feature>
<evidence type="ECO:0000256" key="3">
    <source>
        <dbReference type="ARBA" id="ARBA00022676"/>
    </source>
</evidence>
<feature type="transmembrane region" description="Helical" evidence="9">
    <location>
        <begin position="148"/>
        <end position="168"/>
    </location>
</feature>
<keyword evidence="2" id="KW-1003">Cell membrane</keyword>
<dbReference type="InterPro" id="IPR050297">
    <property type="entry name" value="LipidA_mod_glycosyltrf_83"/>
</dbReference>
<name>A0A9W4DTC0_9ACTN</name>
<reference evidence="11" key="1">
    <citation type="submission" date="2021-05" db="EMBL/GenBank/DDBJ databases">
        <authorList>
            <person name="Arsene-Ploetze F."/>
        </authorList>
    </citation>
    <scope>NUCLEOTIDE SEQUENCE</scope>
    <source>
        <strain evidence="11">DSM 42138</strain>
    </source>
</reference>
<dbReference type="GO" id="GO:0009103">
    <property type="term" value="P:lipopolysaccharide biosynthetic process"/>
    <property type="evidence" value="ECO:0007669"/>
    <property type="project" value="UniProtKB-ARBA"/>
</dbReference>
<dbReference type="InterPro" id="IPR038731">
    <property type="entry name" value="RgtA/B/C-like"/>
</dbReference>
<dbReference type="Pfam" id="PF13231">
    <property type="entry name" value="PMT_2"/>
    <property type="match status" value="1"/>
</dbReference>
<keyword evidence="5 9" id="KW-0812">Transmembrane</keyword>
<keyword evidence="12" id="KW-1185">Reference proteome</keyword>
<evidence type="ECO:0000313" key="12">
    <source>
        <dbReference type="Proteomes" id="UP001152519"/>
    </source>
</evidence>
<evidence type="ECO:0000256" key="7">
    <source>
        <dbReference type="ARBA" id="ARBA00023136"/>
    </source>
</evidence>
<feature type="compositionally biased region" description="Basic and acidic residues" evidence="8">
    <location>
        <begin position="22"/>
        <end position="45"/>
    </location>
</feature>
<proteinExistence type="predicted"/>
<comment type="caution">
    <text evidence="11">The sequence shown here is derived from an EMBL/GenBank/DDBJ whole genome shotgun (WGS) entry which is preliminary data.</text>
</comment>
<dbReference type="EMBL" id="CAJSLV010000060">
    <property type="protein sequence ID" value="CAG6395200.1"/>
    <property type="molecule type" value="Genomic_DNA"/>
</dbReference>
<protein>
    <submittedName>
        <fullName evidence="11">Mannosyltransferase</fullName>
    </submittedName>
</protein>
<feature type="transmembrane region" description="Helical" evidence="9">
    <location>
        <begin position="281"/>
        <end position="301"/>
    </location>
</feature>
<evidence type="ECO:0000256" key="6">
    <source>
        <dbReference type="ARBA" id="ARBA00022989"/>
    </source>
</evidence>
<dbReference type="GO" id="GO:0005886">
    <property type="term" value="C:plasma membrane"/>
    <property type="evidence" value="ECO:0007669"/>
    <property type="project" value="UniProtKB-SubCell"/>
</dbReference>
<evidence type="ECO:0000256" key="4">
    <source>
        <dbReference type="ARBA" id="ARBA00022679"/>
    </source>
</evidence>
<dbReference type="Proteomes" id="UP001152519">
    <property type="component" value="Unassembled WGS sequence"/>
</dbReference>
<organism evidence="11 12">
    <name type="scientific">Actinacidiphila cocklensis</name>
    <dbReference type="NCBI Taxonomy" id="887465"/>
    <lineage>
        <taxon>Bacteria</taxon>
        <taxon>Bacillati</taxon>
        <taxon>Actinomycetota</taxon>
        <taxon>Actinomycetes</taxon>
        <taxon>Kitasatosporales</taxon>
        <taxon>Streptomycetaceae</taxon>
        <taxon>Actinacidiphila</taxon>
    </lineage>
</organism>
<sequence>MSDREVLDSPETIPIAIIPQPRTERAEERPTRREEREHRERERRRGLSRTNTMLPPALVTLALGAYQIGTPQVREDESATWWAAHLSWSDLGRLLDNTDVVLAPYYVLMHLWVAVAGSSPVVLRLPSLLAMSATAAALALLGRRMFDGPTGLIGGLVFAVLPATARYAQDARPYAMSALAVVVGALLLYRALDHDGADRWGGYALGMLGTGLFHPVAASVVVAYLLIVFATDRQRAGAWFSVTVVPVAPLVAVLMLARGQNHQHPNGGTGLDALRHLPQDLLGSTHVVLTVGVLAVLGVLLGRRNGITLLVWAVLPPVVVFLLRSYGNLFTPSYFVFTLPAIALLTGAGVCGLGRALPGAASSVVPRQLGAGLVALAAVAAVSVPALSALRDDPRSGAYDFHAAARYIALQQKPGDGIVYSGQLDVATRAMSYQLRDAPRPLDDVYVMVSPQRDGTYTGEPCSAPVVCTKGIDRIWLVSTAPAATPYAGMTTDEGTFLRTEYKASAGRKFSGGLRVTLFQRAAKAGGRG</sequence>
<keyword evidence="6 9" id="KW-1133">Transmembrane helix</keyword>
<evidence type="ECO:0000256" key="8">
    <source>
        <dbReference type="SAM" id="MobiDB-lite"/>
    </source>
</evidence>
<evidence type="ECO:0000256" key="1">
    <source>
        <dbReference type="ARBA" id="ARBA00004651"/>
    </source>
</evidence>
<gene>
    <name evidence="11" type="ORF">SCOCK_300009</name>
</gene>
<dbReference type="PANTHER" id="PTHR33908">
    <property type="entry name" value="MANNOSYLTRANSFERASE YKCB-RELATED"/>
    <property type="match status" value="1"/>
</dbReference>
<feature type="transmembrane region" description="Helical" evidence="9">
    <location>
        <begin position="369"/>
        <end position="390"/>
    </location>
</feature>
<evidence type="ECO:0000259" key="10">
    <source>
        <dbReference type="Pfam" id="PF13231"/>
    </source>
</evidence>
<feature type="transmembrane region" description="Helical" evidence="9">
    <location>
        <begin position="334"/>
        <end position="357"/>
    </location>
</feature>
<feature type="region of interest" description="Disordered" evidence="8">
    <location>
        <begin position="1"/>
        <end position="49"/>
    </location>
</feature>
<keyword evidence="4" id="KW-0808">Transferase</keyword>